<comment type="caution">
    <text evidence="7">The sequence shown here is derived from an EMBL/GenBank/DDBJ whole genome shotgun (WGS) entry which is preliminary data.</text>
</comment>
<feature type="transmembrane region" description="Helical" evidence="6">
    <location>
        <begin position="167"/>
        <end position="188"/>
    </location>
</feature>
<dbReference type="Proteomes" id="UP000729357">
    <property type="component" value="Unassembled WGS sequence"/>
</dbReference>
<dbReference type="InterPro" id="IPR045863">
    <property type="entry name" value="CorA_TM1_TM2"/>
</dbReference>
<keyword evidence="4 6" id="KW-0472">Membrane</keyword>
<dbReference type="EMBL" id="JAHFXS010000049">
    <property type="protein sequence ID" value="KAG9990074.1"/>
    <property type="molecule type" value="Genomic_DNA"/>
</dbReference>
<dbReference type="Gene3D" id="1.20.58.340">
    <property type="entry name" value="Magnesium transport protein CorA, transmembrane region"/>
    <property type="match status" value="1"/>
</dbReference>
<feature type="compositionally biased region" description="Low complexity" evidence="5">
    <location>
        <begin position="133"/>
        <end position="149"/>
    </location>
</feature>
<gene>
    <name evidence="7" type="ORF">KCU98_g1417</name>
</gene>
<name>A0A9P8G5X8_AURME</name>
<feature type="region of interest" description="Disordered" evidence="5">
    <location>
        <begin position="125"/>
        <end position="154"/>
    </location>
</feature>
<evidence type="ECO:0000313" key="7">
    <source>
        <dbReference type="EMBL" id="KAG9990074.1"/>
    </source>
</evidence>
<reference evidence="7" key="2">
    <citation type="submission" date="2021-08" db="EMBL/GenBank/DDBJ databases">
        <authorList>
            <person name="Gostincar C."/>
            <person name="Sun X."/>
            <person name="Song Z."/>
            <person name="Gunde-Cimerman N."/>
        </authorList>
    </citation>
    <scope>NUCLEOTIDE SEQUENCE</scope>
    <source>
        <strain evidence="7">EXF-9298</strain>
    </source>
</reference>
<feature type="transmembrane region" description="Helical" evidence="6">
    <location>
        <begin position="200"/>
        <end position="222"/>
    </location>
</feature>
<dbReference type="SUPFAM" id="SSF144083">
    <property type="entry name" value="Magnesium transport protein CorA, transmembrane region"/>
    <property type="match status" value="1"/>
</dbReference>
<comment type="subcellular location">
    <subcellularLocation>
        <location evidence="1">Membrane</location>
        <topology evidence="1">Multi-pass membrane protein</topology>
    </subcellularLocation>
</comment>
<keyword evidence="3 6" id="KW-1133">Transmembrane helix</keyword>
<keyword evidence="8" id="KW-1185">Reference proteome</keyword>
<keyword evidence="2 6" id="KW-0812">Transmembrane</keyword>
<dbReference type="InterPro" id="IPR002523">
    <property type="entry name" value="MgTranspt_CorA/ZnTranspt_ZntB"/>
</dbReference>
<feature type="transmembrane region" description="Helical" evidence="6">
    <location>
        <begin position="94"/>
        <end position="116"/>
    </location>
</feature>
<accession>A0A9P8G5X8</accession>
<reference evidence="7" key="1">
    <citation type="journal article" date="2021" name="J Fungi (Basel)">
        <title>Virulence traits and population genomics of the black yeast Aureobasidium melanogenum.</title>
        <authorList>
            <person name="Cernosa A."/>
            <person name="Sun X."/>
            <person name="Gostincar C."/>
            <person name="Fang C."/>
            <person name="Gunde-Cimerman N."/>
            <person name="Song Z."/>
        </authorList>
    </citation>
    <scope>NUCLEOTIDE SEQUENCE</scope>
    <source>
        <strain evidence="7">EXF-9298</strain>
    </source>
</reference>
<evidence type="ECO:0000256" key="6">
    <source>
        <dbReference type="SAM" id="Phobius"/>
    </source>
</evidence>
<dbReference type="AlphaFoldDB" id="A0A9P8G5X8"/>
<evidence type="ECO:0000313" key="8">
    <source>
        <dbReference type="Proteomes" id="UP000729357"/>
    </source>
</evidence>
<feature type="non-terminal residue" evidence="7">
    <location>
        <position position="268"/>
    </location>
</feature>
<dbReference type="Pfam" id="PF01544">
    <property type="entry name" value="CorA"/>
    <property type="match status" value="1"/>
</dbReference>
<protein>
    <submittedName>
        <fullName evidence="7">Uncharacterized protein</fullName>
    </submittedName>
</protein>
<evidence type="ECO:0000256" key="5">
    <source>
        <dbReference type="SAM" id="MobiDB-lite"/>
    </source>
</evidence>
<organism evidence="7 8">
    <name type="scientific">Aureobasidium melanogenum</name>
    <name type="common">Aureobasidium pullulans var. melanogenum</name>
    <dbReference type="NCBI Taxonomy" id="46634"/>
    <lineage>
        <taxon>Eukaryota</taxon>
        <taxon>Fungi</taxon>
        <taxon>Dikarya</taxon>
        <taxon>Ascomycota</taxon>
        <taxon>Pezizomycotina</taxon>
        <taxon>Dothideomycetes</taxon>
        <taxon>Dothideomycetidae</taxon>
        <taxon>Dothideales</taxon>
        <taxon>Saccotheciaceae</taxon>
        <taxon>Aureobasidium</taxon>
    </lineage>
</organism>
<dbReference type="GO" id="GO:0016020">
    <property type="term" value="C:membrane"/>
    <property type="evidence" value="ECO:0007669"/>
    <property type="project" value="UniProtKB-SubCell"/>
</dbReference>
<feature type="transmembrane region" description="Helical" evidence="6">
    <location>
        <begin position="234"/>
        <end position="258"/>
    </location>
</feature>
<evidence type="ECO:0000256" key="2">
    <source>
        <dbReference type="ARBA" id="ARBA00022692"/>
    </source>
</evidence>
<evidence type="ECO:0000256" key="3">
    <source>
        <dbReference type="ARBA" id="ARBA00022989"/>
    </source>
</evidence>
<evidence type="ECO:0000256" key="4">
    <source>
        <dbReference type="ARBA" id="ARBA00023136"/>
    </source>
</evidence>
<evidence type="ECO:0000256" key="1">
    <source>
        <dbReference type="ARBA" id="ARBA00004141"/>
    </source>
</evidence>
<sequence length="268" mass="30319">MDSLYEANGFKTTVLHRQYGYFKHRPGETLIGTRVKFMTLKPGDFASKLNHEQNDWDSLDPPDDISTEKYLKYHLEEKLRSSAVGDSTDLNERALILTIAAAFFIPLSFIASIFGMNVKEPLFPPSKPKHASKTTTTSHTISPTPTASADSSGPSQHYWTMSQYLEISLPLTVGVILLPLIAGPWLRLASQQYDINRRHWRALFVVFSACYFVALFVAFYIGSRGWDEEDWDNWIATWVYLAAGYSVIAIIGIARTVAAYRNKKGRLR</sequence>
<proteinExistence type="predicted"/>
<dbReference type="GO" id="GO:0046873">
    <property type="term" value="F:metal ion transmembrane transporter activity"/>
    <property type="evidence" value="ECO:0007669"/>
    <property type="project" value="InterPro"/>
</dbReference>